<gene>
    <name evidence="1" type="ORF">DCM90_00810</name>
</gene>
<evidence type="ECO:0000313" key="1">
    <source>
        <dbReference type="EMBL" id="PWG00749.1"/>
    </source>
</evidence>
<name>A0A2V1N0H5_9LACO</name>
<protein>
    <submittedName>
        <fullName evidence="1">Uncharacterized protein</fullName>
    </submittedName>
</protein>
<dbReference type="OrthoDB" id="2246538at2"/>
<accession>A0A2V1N0H5</accession>
<keyword evidence="2" id="KW-1185">Reference proteome</keyword>
<evidence type="ECO:0000313" key="2">
    <source>
        <dbReference type="Proteomes" id="UP000245080"/>
    </source>
</evidence>
<proteinExistence type="predicted"/>
<reference evidence="1 2" key="1">
    <citation type="journal article" date="2018" name="Int. J. Syst. Evol. Microbiol.">
        <title>Lactobacillus bambusae sp. nov., isolated from a traditional fermented Ma-bamboo shoots of Taiwan.</title>
        <authorList>
            <person name="Wang L.-T."/>
        </authorList>
    </citation>
    <scope>NUCLEOTIDE SEQUENCE [LARGE SCALE GENOMIC DNA]</scope>
    <source>
        <strain evidence="1 2">BS-W1</strain>
    </source>
</reference>
<dbReference type="Proteomes" id="UP000245080">
    <property type="component" value="Unassembled WGS sequence"/>
</dbReference>
<dbReference type="EMBL" id="QCXQ01000001">
    <property type="protein sequence ID" value="PWG00749.1"/>
    <property type="molecule type" value="Genomic_DNA"/>
</dbReference>
<dbReference type="RefSeq" id="WP_109249462.1">
    <property type="nucleotide sequence ID" value="NZ_QCXQ01000001.1"/>
</dbReference>
<dbReference type="AlphaFoldDB" id="A0A2V1N0H5"/>
<sequence>MLSRTKQFLKQNHYRYEKSYIRPLMTPESVYVFKFGRDSLNNRVIIRYTHTWTGRQRINEIDLRLHKQKHPRVFQSEADMLDYLESHLVEHDEQLSKMKQADDSSESEKN</sequence>
<comment type="caution">
    <text evidence="1">The sequence shown here is derived from an EMBL/GenBank/DDBJ whole genome shotgun (WGS) entry which is preliminary data.</text>
</comment>
<organism evidence="1 2">
    <name type="scientific">Levilactobacillus bambusae</name>
    <dbReference type="NCBI Taxonomy" id="2024736"/>
    <lineage>
        <taxon>Bacteria</taxon>
        <taxon>Bacillati</taxon>
        <taxon>Bacillota</taxon>
        <taxon>Bacilli</taxon>
        <taxon>Lactobacillales</taxon>
        <taxon>Lactobacillaceae</taxon>
        <taxon>Levilactobacillus</taxon>
    </lineage>
</organism>